<dbReference type="EMBL" id="JAPFFF010000005">
    <property type="protein sequence ID" value="KAK8889469.1"/>
    <property type="molecule type" value="Genomic_DNA"/>
</dbReference>
<dbReference type="PRINTS" id="PR00190">
    <property type="entry name" value="ACTIN"/>
</dbReference>
<reference evidence="2 3" key="1">
    <citation type="submission" date="2024-04" db="EMBL/GenBank/DDBJ databases">
        <title>Tritrichomonas musculus Genome.</title>
        <authorList>
            <person name="Alves-Ferreira E."/>
            <person name="Grigg M."/>
            <person name="Lorenzi H."/>
            <person name="Galac M."/>
        </authorList>
    </citation>
    <scope>NUCLEOTIDE SEQUENCE [LARGE SCALE GENOMIC DNA]</scope>
    <source>
        <strain evidence="2 3">EAF2021</strain>
    </source>
</reference>
<dbReference type="InterPro" id="IPR043129">
    <property type="entry name" value="ATPase_NBD"/>
</dbReference>
<evidence type="ECO:0008006" key="4">
    <source>
        <dbReference type="Google" id="ProtNLM"/>
    </source>
</evidence>
<dbReference type="SMART" id="SM00268">
    <property type="entry name" value="ACTIN"/>
    <property type="match status" value="1"/>
</dbReference>
<comment type="caution">
    <text evidence="2">The sequence shown here is derived from an EMBL/GenBank/DDBJ whole genome shotgun (WGS) entry which is preliminary data.</text>
</comment>
<dbReference type="Gene3D" id="3.30.420.40">
    <property type="match status" value="2"/>
</dbReference>
<organism evidence="2 3">
    <name type="scientific">Tritrichomonas musculus</name>
    <dbReference type="NCBI Taxonomy" id="1915356"/>
    <lineage>
        <taxon>Eukaryota</taxon>
        <taxon>Metamonada</taxon>
        <taxon>Parabasalia</taxon>
        <taxon>Tritrichomonadida</taxon>
        <taxon>Tritrichomonadidae</taxon>
        <taxon>Tritrichomonas</taxon>
    </lineage>
</organism>
<protein>
    <recommendedName>
        <fullName evidence="4">Actin-like protein ARP6</fullName>
    </recommendedName>
</protein>
<evidence type="ECO:0000313" key="2">
    <source>
        <dbReference type="EMBL" id="KAK8889469.1"/>
    </source>
</evidence>
<keyword evidence="3" id="KW-1185">Reference proteome</keyword>
<dbReference type="PANTHER" id="PTHR11937">
    <property type="entry name" value="ACTIN"/>
    <property type="match status" value="1"/>
</dbReference>
<comment type="similarity">
    <text evidence="1">Belongs to the actin family.</text>
</comment>
<gene>
    <name evidence="2" type="ORF">M9Y10_034216</name>
</gene>
<dbReference type="InterPro" id="IPR004000">
    <property type="entry name" value="Actin"/>
</dbReference>
<evidence type="ECO:0000256" key="1">
    <source>
        <dbReference type="RuleBase" id="RU000487"/>
    </source>
</evidence>
<accession>A0ABR2KEA6</accession>
<dbReference type="SUPFAM" id="SSF53067">
    <property type="entry name" value="Actin-like ATPase domain"/>
    <property type="match status" value="2"/>
</dbReference>
<dbReference type="Pfam" id="PF00022">
    <property type="entry name" value="Actin"/>
    <property type="match status" value="1"/>
</dbReference>
<dbReference type="Proteomes" id="UP001470230">
    <property type="component" value="Unassembled WGS sequence"/>
</dbReference>
<proteinExistence type="inferred from homology"/>
<evidence type="ECO:0000313" key="3">
    <source>
        <dbReference type="Proteomes" id="UP001470230"/>
    </source>
</evidence>
<name>A0ABR2KEA6_9EUKA</name>
<sequence>MDQSSSSIILDPGSGSIKFGVSYFDKTCDQKIYQNMSIPSLYGTSRYPSALFRKKAKKQGNYRHDYVIGKHVIMLFDLLDVTFPVHRGVVTDWDIVMTIVHDGLQSLQSNSVPIPNSILVSEPWFHPRKKREKMVEIIFEKFEYEYFFSVPQAALTLYNYNQSSGYVIESGAEQTQFVPIFNSHKVQHGCLNFNQGGFDVTIQIPKAQVDINNFQLNKIEEALFKDEKKMNPYPHFYEIENLKRNPPENLDINGIYNSVFFSENNLNHDNDLFYQIKEQLKNINTNGSNSSSVNPLCSIPNEIYFGGGNFACKYFRETIEAQFKSEKIRSHTLPDDDFEWSVWKGGNKFVNLPTMKDFWISIEDYYENGTNVINFSCL</sequence>
<dbReference type="Gene3D" id="3.90.640.10">
    <property type="entry name" value="Actin, Chain A, domain 4"/>
    <property type="match status" value="1"/>
</dbReference>